<dbReference type="InterPro" id="IPR014284">
    <property type="entry name" value="RNA_pol_sigma-70_dom"/>
</dbReference>
<dbReference type="InterPro" id="IPR013324">
    <property type="entry name" value="RNA_pol_sigma_r3/r4-like"/>
</dbReference>
<dbReference type="GO" id="GO:0003700">
    <property type="term" value="F:DNA-binding transcription factor activity"/>
    <property type="evidence" value="ECO:0007669"/>
    <property type="project" value="InterPro"/>
</dbReference>
<dbReference type="InterPro" id="IPR013325">
    <property type="entry name" value="RNA_pol_sigma_r2"/>
</dbReference>
<dbReference type="Gene3D" id="1.10.10.10">
    <property type="entry name" value="Winged helix-like DNA-binding domain superfamily/Winged helix DNA-binding domain"/>
    <property type="match status" value="1"/>
</dbReference>
<reference evidence="1" key="1">
    <citation type="submission" date="2020-01" db="EMBL/GenBank/DDBJ databases">
        <authorList>
            <person name="Meier V. D."/>
            <person name="Meier V D."/>
        </authorList>
    </citation>
    <scope>NUCLEOTIDE SEQUENCE</scope>
    <source>
        <strain evidence="1">HLG_WM_MAG_03</strain>
    </source>
</reference>
<gene>
    <name evidence="1" type="ORF">HELGO_WM16065</name>
</gene>
<proteinExistence type="predicted"/>
<protein>
    <submittedName>
        <fullName evidence="1">Uncharacterized protein</fullName>
    </submittedName>
</protein>
<organism evidence="1">
    <name type="scientific">uncultured Sulfurovum sp</name>
    <dbReference type="NCBI Taxonomy" id="269237"/>
    <lineage>
        <taxon>Bacteria</taxon>
        <taxon>Pseudomonadati</taxon>
        <taxon>Campylobacterota</taxon>
        <taxon>Epsilonproteobacteria</taxon>
        <taxon>Campylobacterales</taxon>
        <taxon>Sulfurovaceae</taxon>
        <taxon>Sulfurovum</taxon>
        <taxon>environmental samples</taxon>
    </lineage>
</organism>
<accession>A0A6S6T084</accession>
<dbReference type="Gene3D" id="1.10.1740.10">
    <property type="match status" value="1"/>
</dbReference>
<dbReference type="EMBL" id="CACVAR010000201">
    <property type="protein sequence ID" value="CAA6810245.1"/>
    <property type="molecule type" value="Genomic_DNA"/>
</dbReference>
<evidence type="ECO:0000313" key="1">
    <source>
        <dbReference type="EMBL" id="CAA6810245.1"/>
    </source>
</evidence>
<dbReference type="SUPFAM" id="SSF88659">
    <property type="entry name" value="Sigma3 and sigma4 domains of RNA polymerase sigma factors"/>
    <property type="match status" value="1"/>
</dbReference>
<dbReference type="NCBIfam" id="TIGR02937">
    <property type="entry name" value="sigma70-ECF"/>
    <property type="match status" value="1"/>
</dbReference>
<dbReference type="GO" id="GO:0006352">
    <property type="term" value="P:DNA-templated transcription initiation"/>
    <property type="evidence" value="ECO:0007669"/>
    <property type="project" value="InterPro"/>
</dbReference>
<dbReference type="SUPFAM" id="SSF88946">
    <property type="entry name" value="Sigma2 domain of RNA polymerase sigma factors"/>
    <property type="match status" value="1"/>
</dbReference>
<dbReference type="InterPro" id="IPR036388">
    <property type="entry name" value="WH-like_DNA-bd_sf"/>
</dbReference>
<sequence>MVTIEEIYYYLSFHHLNDDVKQDLAIKLWENRNKYNPEIAKASTWVSAAVKNHLISISRTTDFKENNKTSNFSKFIKEDNENFEYNLLDEILTSNEFNPENEYSRQERKEYCLELIKNLSNDIQKIVYMYSEGFTFDEIGLKLNIGKSTVYKHYQNAISELRLGTYKVYHLVNTQTKEKYKVKSFKQASNIVGCSGQSVSNAYKQNSLLKKIWRIS</sequence>
<name>A0A6S6T084_9BACT</name>
<dbReference type="AlphaFoldDB" id="A0A6S6T084"/>